<dbReference type="Proteomes" id="UP000182658">
    <property type="component" value="Unassembled WGS sequence"/>
</dbReference>
<organism evidence="1 2">
    <name type="scientific">Coniochaeta ligniaria NRRL 30616</name>
    <dbReference type="NCBI Taxonomy" id="1408157"/>
    <lineage>
        <taxon>Eukaryota</taxon>
        <taxon>Fungi</taxon>
        <taxon>Dikarya</taxon>
        <taxon>Ascomycota</taxon>
        <taxon>Pezizomycotina</taxon>
        <taxon>Sordariomycetes</taxon>
        <taxon>Sordariomycetidae</taxon>
        <taxon>Coniochaetales</taxon>
        <taxon>Coniochaetaceae</taxon>
        <taxon>Coniochaeta</taxon>
    </lineage>
</organism>
<evidence type="ECO:0000313" key="2">
    <source>
        <dbReference type="Proteomes" id="UP000182658"/>
    </source>
</evidence>
<evidence type="ECO:0008006" key="3">
    <source>
        <dbReference type="Google" id="ProtNLM"/>
    </source>
</evidence>
<protein>
    <recommendedName>
        <fullName evidence="3">NACHT-NTPase and P-loop NTPases N-terminal domain-containing protein</fullName>
    </recommendedName>
</protein>
<dbReference type="EMBL" id="KV875100">
    <property type="protein sequence ID" value="OIW26931.1"/>
    <property type="molecule type" value="Genomic_DNA"/>
</dbReference>
<dbReference type="OrthoDB" id="3200163at2759"/>
<name>A0A1J7II27_9PEZI</name>
<dbReference type="AlphaFoldDB" id="A0A1J7II27"/>
<gene>
    <name evidence="1" type="ORF">CONLIGDRAFT_492708</name>
</gene>
<keyword evidence="2" id="KW-1185">Reference proteome</keyword>
<reference evidence="1 2" key="1">
    <citation type="submission" date="2016-10" db="EMBL/GenBank/DDBJ databases">
        <title>Draft genome sequence of Coniochaeta ligniaria NRRL30616, a lignocellulolytic fungus for bioabatement of inhibitors in plant biomass hydrolysates.</title>
        <authorList>
            <consortium name="DOE Joint Genome Institute"/>
            <person name="Jimenez D.J."/>
            <person name="Hector R.E."/>
            <person name="Riley R."/>
            <person name="Sun H."/>
            <person name="Grigoriev I.V."/>
            <person name="Van Elsas J.D."/>
            <person name="Nichols N.N."/>
        </authorList>
    </citation>
    <scope>NUCLEOTIDE SEQUENCE [LARGE SCALE GENOMIC DNA]</scope>
    <source>
        <strain evidence="1 2">NRRL 30616</strain>
    </source>
</reference>
<dbReference type="InParanoid" id="A0A1J7II27"/>
<evidence type="ECO:0000313" key="1">
    <source>
        <dbReference type="EMBL" id="OIW26931.1"/>
    </source>
</evidence>
<sequence>MMCSWLGISRLPRPSNNAECRFFCWKSIIARIHHHSPLLIKRVLANSCQAMAEVIGVAASGIALAGVAGKIMTTSLAIKRLLDDVAELPETFTLLLDHIEVLTPVLVQASSDATGISTTPSALDRALGAAAAQCSKALDQLKSLASDLSEQIEQSRGFRRRLVAVKIALRKDVIVKHEKRLHNAVKVLSIAQQTYILSIQRMQPVLLASLIVDELEARKSSSSSSLTCQVLTAEHPDPYPTAAGDASVTRTRNKGRAAVATRPAMRLGLQKVTGLIEIQVPVSVSPGRDTRQSNEDTDGEVLLFGVKIQLPSWLSSRILDSAVYQTHVGWTHDLRTYNTLRGTLDDYFQKGTPWERATKAMKRDDLVMLRQLFASRVLTPFDEYQITWWDGTTSQETLLDLAIDCSAWIICNYLVKKGVRAHGMVDPFFHLRDNTEEAMHHCTRFLQNDEVEDRVRFMALNGLSLPLQAFTDLRRSIWSDEDFNADWNRPQRLEFITFIIIYGYGIRNLTVDVVGPVLFNDPEILSTEGEDLLETLIWGIVKCVVKSGNPESEMYDDEGLLEAYLTLTKGILLRCSECYEGQFMRRIPDCLRETLLTPLWSIDISYSARHLKFSSRLARAELAWHTWLRTLEDAGIDLELYGETEQDWLESHGDEFGVSLPFYTFRERTYNYGSTLKARLIGIQHGPRAQDWRLFWTEPTDAFVGEFWRGVEREVPLMPGSWIEDEEYESESDKAPRLFPCPRVHEAPKLLLSHRTHEDTVMPHPEPEAAG</sequence>
<proteinExistence type="predicted"/>
<accession>A0A1J7II27</accession>